<organism evidence="1 2">
    <name type="scientific">Rhizoclosmatium globosum</name>
    <dbReference type="NCBI Taxonomy" id="329046"/>
    <lineage>
        <taxon>Eukaryota</taxon>
        <taxon>Fungi</taxon>
        <taxon>Fungi incertae sedis</taxon>
        <taxon>Chytridiomycota</taxon>
        <taxon>Chytridiomycota incertae sedis</taxon>
        <taxon>Chytridiomycetes</taxon>
        <taxon>Chytridiales</taxon>
        <taxon>Chytriomycetaceae</taxon>
        <taxon>Rhizoclosmatium</taxon>
    </lineage>
</organism>
<reference evidence="1 2" key="1">
    <citation type="submission" date="2016-07" db="EMBL/GenBank/DDBJ databases">
        <title>Pervasive Adenine N6-methylation of Active Genes in Fungi.</title>
        <authorList>
            <consortium name="DOE Joint Genome Institute"/>
            <person name="Mondo S.J."/>
            <person name="Dannebaum R.O."/>
            <person name="Kuo R.C."/>
            <person name="Labutti K."/>
            <person name="Haridas S."/>
            <person name="Kuo A."/>
            <person name="Salamov A."/>
            <person name="Ahrendt S.R."/>
            <person name="Lipzen A."/>
            <person name="Sullivan W."/>
            <person name="Andreopoulos W.B."/>
            <person name="Clum A."/>
            <person name="Lindquist E."/>
            <person name="Daum C."/>
            <person name="Ramamoorthy G.K."/>
            <person name="Gryganskyi A."/>
            <person name="Culley D."/>
            <person name="Magnuson J.K."/>
            <person name="James T.Y."/>
            <person name="O'Malley M.A."/>
            <person name="Stajich J.E."/>
            <person name="Spatafora J.W."/>
            <person name="Visel A."/>
            <person name="Grigoriev I.V."/>
        </authorList>
    </citation>
    <scope>NUCLEOTIDE SEQUENCE [LARGE SCALE GENOMIC DNA]</scope>
    <source>
        <strain evidence="1 2">JEL800</strain>
    </source>
</reference>
<name>A0A1Y2AJJ7_9FUNG</name>
<evidence type="ECO:0000313" key="2">
    <source>
        <dbReference type="Proteomes" id="UP000193642"/>
    </source>
</evidence>
<accession>A0A1Y2AJJ7</accession>
<evidence type="ECO:0008006" key="3">
    <source>
        <dbReference type="Google" id="ProtNLM"/>
    </source>
</evidence>
<dbReference type="Proteomes" id="UP000193642">
    <property type="component" value="Unassembled WGS sequence"/>
</dbReference>
<dbReference type="AlphaFoldDB" id="A0A1Y2AJJ7"/>
<dbReference type="OrthoDB" id="2119149at2759"/>
<dbReference type="EMBL" id="MCGO01000173">
    <property type="protein sequence ID" value="ORY22748.1"/>
    <property type="molecule type" value="Genomic_DNA"/>
</dbReference>
<dbReference type="Gene3D" id="3.30.710.10">
    <property type="entry name" value="Potassium Channel Kv1.1, Chain A"/>
    <property type="match status" value="1"/>
</dbReference>
<keyword evidence="2" id="KW-1185">Reference proteome</keyword>
<evidence type="ECO:0000313" key="1">
    <source>
        <dbReference type="EMBL" id="ORY22748.1"/>
    </source>
</evidence>
<gene>
    <name evidence="1" type="ORF">BCR33DRAFT_748817</name>
</gene>
<dbReference type="InterPro" id="IPR011333">
    <property type="entry name" value="SKP1/BTB/POZ_sf"/>
</dbReference>
<proteinExistence type="predicted"/>
<comment type="caution">
    <text evidence="1">The sequence shown here is derived from an EMBL/GenBank/DDBJ whole genome shotgun (WGS) entry which is preliminary data.</text>
</comment>
<protein>
    <recommendedName>
        <fullName evidence="3">BTB domain-containing protein</fullName>
    </recommendedName>
</protein>
<sequence>MIADTVESHNNQLATSSKILDNASDNELSKNAVSLVSQSNSEITLTFKAEEEDETMNHDSTGFLSGRDAIDFVGSIKGSDIILVLPNGETIFAHSKYLRRNAYFKAHLDFPMDCSIGGNSSSVERRIIKVLPPHTNTFRTILQVIYKHSNDTSGFIGVELFCPLFENATYFQSDELEHDCLVYFESNWQYVIQNDRFSVKGFAESSLRHLLGHKNSTFEDSECFQIILAYAVDAQDEDDEMLRGLMKDFVNLNRVSPFTFKTIGARHRVEMDRCFKASDIAYREQKGIEVFCHDCDQWVLLKSVGAEDEPCDDHILPEK</sequence>